<dbReference type="EMBL" id="ABNSCA010000003">
    <property type="protein sequence ID" value="ELN6932322.1"/>
    <property type="molecule type" value="Genomic_DNA"/>
</dbReference>
<evidence type="ECO:0000313" key="2">
    <source>
        <dbReference type="EMBL" id="ELN6932322.1"/>
    </source>
</evidence>
<sequence length="369" mass="39036">MNIFNIKFSHGWLYLSDLKLQLSDISVASSQTMFKVLNMLNYSLSRRVVLKKIALAMPAVGTLTSLPFNTLSQPFLFSLVNSNHTSQRNAILNWCNLGFNGEIKDSSDGYLLGNGYRSYRPGLQRFMSPDSLSPFGEAGVNTYVYSSNNPINRFDPSGHLDIGTFFFGLGALIVGLGGIIAAPFTGGTSLAVGAGVAAGVFGTTSGSLKMIDSAVENETASKNLAIASSVFGLAQAVTSSVGAVTSTVQKSSSIAQKGYKTESKLVKTKSRYKSDPARDSEKSSDQYVSIAKNKKKKVYTPLGSSGFSVKTKRADTIGTTWKSEVTKQTPAMASGLLSFGGGLNGALTSTVSTLDEEATEIRASPIGGI</sequence>
<evidence type="ECO:0000313" key="3">
    <source>
        <dbReference type="Proteomes" id="UP001253463"/>
    </source>
</evidence>
<reference evidence="2" key="1">
    <citation type="submission" date="2023-10" db="EMBL/GenBank/DDBJ databases">
        <authorList>
            <consortium name="PulseNet: The National Subtyping Network for Foodborne Disease Surveillance"/>
        </authorList>
    </citation>
    <scope>NUCLEOTIDE SEQUENCE</scope>
    <source>
        <strain evidence="2">PNUSAV004886</strain>
    </source>
</reference>
<accession>A0AAI9CTV5</accession>
<dbReference type="InterPro" id="IPR022385">
    <property type="entry name" value="Rhs_assc_core"/>
</dbReference>
<proteinExistence type="predicted"/>
<dbReference type="Gene3D" id="2.180.10.10">
    <property type="entry name" value="RHS repeat-associated core"/>
    <property type="match status" value="1"/>
</dbReference>
<dbReference type="Proteomes" id="UP001253463">
    <property type="component" value="Unassembled WGS sequence"/>
</dbReference>
<keyword evidence="1" id="KW-0812">Transmembrane</keyword>
<name>A0AAI9CTV5_9VIBR</name>
<comment type="caution">
    <text evidence="2">The sequence shown here is derived from an EMBL/GenBank/DDBJ whole genome shotgun (WGS) entry which is preliminary data.</text>
</comment>
<protein>
    <submittedName>
        <fullName evidence="2">RHS repeat-associated core domain-containing protein</fullName>
    </submittedName>
</protein>
<gene>
    <name evidence="2" type="ORF">RZY48_001709</name>
</gene>
<evidence type="ECO:0000256" key="1">
    <source>
        <dbReference type="SAM" id="Phobius"/>
    </source>
</evidence>
<organism evidence="2 3">
    <name type="scientific">Vibrio navarrensis</name>
    <dbReference type="NCBI Taxonomy" id="29495"/>
    <lineage>
        <taxon>Bacteria</taxon>
        <taxon>Pseudomonadati</taxon>
        <taxon>Pseudomonadota</taxon>
        <taxon>Gammaproteobacteria</taxon>
        <taxon>Vibrionales</taxon>
        <taxon>Vibrionaceae</taxon>
        <taxon>Vibrio</taxon>
    </lineage>
</organism>
<dbReference type="NCBIfam" id="TIGR03696">
    <property type="entry name" value="Rhs_assc_core"/>
    <property type="match status" value="1"/>
</dbReference>
<keyword evidence="1" id="KW-0472">Membrane</keyword>
<dbReference type="AlphaFoldDB" id="A0AAI9CTV5"/>
<keyword evidence="1" id="KW-1133">Transmembrane helix</keyword>
<feature type="transmembrane region" description="Helical" evidence="1">
    <location>
        <begin position="162"/>
        <end position="184"/>
    </location>
</feature>